<evidence type="ECO:0000313" key="2">
    <source>
        <dbReference type="EMBL" id="MFC4232140.1"/>
    </source>
</evidence>
<keyword evidence="3" id="KW-1185">Reference proteome</keyword>
<dbReference type="RefSeq" id="WP_379013881.1">
    <property type="nucleotide sequence ID" value="NZ_JBHSDC010000018.1"/>
</dbReference>
<organism evidence="2 3">
    <name type="scientific">Parasediminibacterium paludis</name>
    <dbReference type="NCBI Taxonomy" id="908966"/>
    <lineage>
        <taxon>Bacteria</taxon>
        <taxon>Pseudomonadati</taxon>
        <taxon>Bacteroidota</taxon>
        <taxon>Chitinophagia</taxon>
        <taxon>Chitinophagales</taxon>
        <taxon>Chitinophagaceae</taxon>
        <taxon>Parasediminibacterium</taxon>
    </lineage>
</organism>
<proteinExistence type="predicted"/>
<protein>
    <submittedName>
        <fullName evidence="2">Uncharacterized protein</fullName>
    </submittedName>
</protein>
<accession>A0ABV8PXX3</accession>
<evidence type="ECO:0000313" key="3">
    <source>
        <dbReference type="Proteomes" id="UP001595906"/>
    </source>
</evidence>
<feature type="compositionally biased region" description="Basic and acidic residues" evidence="1">
    <location>
        <begin position="41"/>
        <end position="51"/>
    </location>
</feature>
<feature type="compositionally biased region" description="Low complexity" evidence="1">
    <location>
        <begin position="1"/>
        <end position="15"/>
    </location>
</feature>
<sequence length="162" mass="18116">MIDENNTTNSETNNEPPKAETSFVENNDTPTESAQPNTESETLKDVKEVKEPATTSTVAESKTQPKEKKPPPSSRFSGMVNFSGEKGRIVTAIIENGIEQGYWKTKQQFYDKVFDFAINSQLVHAHLNVSDAYIFGVPDDVETKLFTNGYYENDSKLNLPIC</sequence>
<feature type="compositionally biased region" description="Polar residues" evidence="1">
    <location>
        <begin position="23"/>
        <end position="40"/>
    </location>
</feature>
<feature type="compositionally biased region" description="Polar residues" evidence="1">
    <location>
        <begin position="53"/>
        <end position="62"/>
    </location>
</feature>
<dbReference type="Proteomes" id="UP001595906">
    <property type="component" value="Unassembled WGS sequence"/>
</dbReference>
<gene>
    <name evidence="2" type="ORF">ACFOW1_09575</name>
</gene>
<feature type="region of interest" description="Disordered" evidence="1">
    <location>
        <begin position="1"/>
        <end position="80"/>
    </location>
</feature>
<comment type="caution">
    <text evidence="2">The sequence shown here is derived from an EMBL/GenBank/DDBJ whole genome shotgun (WGS) entry which is preliminary data.</text>
</comment>
<reference evidence="3" key="1">
    <citation type="journal article" date="2019" name="Int. J. Syst. Evol. Microbiol.">
        <title>The Global Catalogue of Microorganisms (GCM) 10K type strain sequencing project: providing services to taxonomists for standard genome sequencing and annotation.</title>
        <authorList>
            <consortium name="The Broad Institute Genomics Platform"/>
            <consortium name="The Broad Institute Genome Sequencing Center for Infectious Disease"/>
            <person name="Wu L."/>
            <person name="Ma J."/>
        </authorList>
    </citation>
    <scope>NUCLEOTIDE SEQUENCE [LARGE SCALE GENOMIC DNA]</scope>
    <source>
        <strain evidence="3">CECT 8010</strain>
    </source>
</reference>
<evidence type="ECO:0000256" key="1">
    <source>
        <dbReference type="SAM" id="MobiDB-lite"/>
    </source>
</evidence>
<name>A0ABV8PXX3_9BACT</name>
<dbReference type="EMBL" id="JBHSDC010000018">
    <property type="protein sequence ID" value="MFC4232140.1"/>
    <property type="molecule type" value="Genomic_DNA"/>
</dbReference>